<reference evidence="1" key="1">
    <citation type="submission" date="2014-09" db="EMBL/GenBank/DDBJ databases">
        <authorList>
            <person name="Magalhaes I.L.F."/>
            <person name="Oliveira U."/>
            <person name="Santos F.R."/>
            <person name="Vidigal T.H.D.A."/>
            <person name="Brescovit A.D."/>
            <person name="Santos A.J."/>
        </authorList>
    </citation>
    <scope>NUCLEOTIDE SEQUENCE</scope>
    <source>
        <tissue evidence="1">Shoot tissue taken approximately 20 cm above the soil surface</tissue>
    </source>
</reference>
<dbReference type="EMBL" id="GBRH01192800">
    <property type="protein sequence ID" value="JAE05096.1"/>
    <property type="molecule type" value="Transcribed_RNA"/>
</dbReference>
<protein>
    <submittedName>
        <fullName evidence="1">Uncharacterized protein</fullName>
    </submittedName>
</protein>
<organism evidence="1">
    <name type="scientific">Arundo donax</name>
    <name type="common">Giant reed</name>
    <name type="synonym">Donax arundinaceus</name>
    <dbReference type="NCBI Taxonomy" id="35708"/>
    <lineage>
        <taxon>Eukaryota</taxon>
        <taxon>Viridiplantae</taxon>
        <taxon>Streptophyta</taxon>
        <taxon>Embryophyta</taxon>
        <taxon>Tracheophyta</taxon>
        <taxon>Spermatophyta</taxon>
        <taxon>Magnoliopsida</taxon>
        <taxon>Liliopsida</taxon>
        <taxon>Poales</taxon>
        <taxon>Poaceae</taxon>
        <taxon>PACMAD clade</taxon>
        <taxon>Arundinoideae</taxon>
        <taxon>Arundineae</taxon>
        <taxon>Arundo</taxon>
    </lineage>
</organism>
<evidence type="ECO:0000313" key="1">
    <source>
        <dbReference type="EMBL" id="JAE05096.1"/>
    </source>
</evidence>
<name>A0A0A9F4R8_ARUDO</name>
<reference evidence="1" key="2">
    <citation type="journal article" date="2015" name="Data Brief">
        <title>Shoot transcriptome of the giant reed, Arundo donax.</title>
        <authorList>
            <person name="Barrero R.A."/>
            <person name="Guerrero F.D."/>
            <person name="Moolhuijzen P."/>
            <person name="Goolsby J.A."/>
            <person name="Tidwell J."/>
            <person name="Bellgard S.E."/>
            <person name="Bellgard M.I."/>
        </authorList>
    </citation>
    <scope>NUCLEOTIDE SEQUENCE</scope>
    <source>
        <tissue evidence="1">Shoot tissue taken approximately 20 cm above the soil surface</tissue>
    </source>
</reference>
<accession>A0A0A9F4R8</accession>
<dbReference type="AlphaFoldDB" id="A0A0A9F4R8"/>
<proteinExistence type="predicted"/>
<sequence>MLRQHKSSVDIIEQQNMELSVLIVLKPISLDKEEFFLDIRKFNGKSANSLYNLHETSIFFKI</sequence>